<sequence>MDDEQWVYGLVVEQGGSRETESESESQGNDHTHEIFLITWDGRLLHTHGFSGITSVDVGHRHAYSALTRPAPSGVPHTHAYETVTTLNDGHRHRISGRTGPAIPLPGGGHIHYFRGVTTVDGRVPHRHTYSGRTGKEQ</sequence>
<dbReference type="EMBL" id="CP104064">
    <property type="protein sequence ID" value="WAH36726.1"/>
    <property type="molecule type" value="Genomic_DNA"/>
</dbReference>
<evidence type="ECO:0000313" key="2">
    <source>
        <dbReference type="Proteomes" id="UP001164803"/>
    </source>
</evidence>
<gene>
    <name evidence="1" type="ORF">NZD86_21545</name>
</gene>
<organism evidence="1 2">
    <name type="scientific">Alicyclobacillus dauci</name>
    <dbReference type="NCBI Taxonomy" id="1475485"/>
    <lineage>
        <taxon>Bacteria</taxon>
        <taxon>Bacillati</taxon>
        <taxon>Bacillota</taxon>
        <taxon>Bacilli</taxon>
        <taxon>Bacillales</taxon>
        <taxon>Alicyclobacillaceae</taxon>
        <taxon>Alicyclobacillus</taxon>
    </lineage>
</organism>
<dbReference type="Proteomes" id="UP001164803">
    <property type="component" value="Chromosome"/>
</dbReference>
<dbReference type="InterPro" id="IPR024307">
    <property type="entry name" value="YmaF"/>
</dbReference>
<protein>
    <submittedName>
        <fullName evidence="1">YmaF family protein</fullName>
    </submittedName>
</protein>
<evidence type="ECO:0000313" key="1">
    <source>
        <dbReference type="EMBL" id="WAH36726.1"/>
    </source>
</evidence>
<dbReference type="Pfam" id="PF12788">
    <property type="entry name" value="YmaF"/>
    <property type="match status" value="1"/>
</dbReference>
<reference evidence="1" key="1">
    <citation type="submission" date="2022-08" db="EMBL/GenBank/DDBJ databases">
        <title>Alicyclobacillus dauci DSM2870, complete genome.</title>
        <authorList>
            <person name="Wang Q."/>
            <person name="Cai R."/>
            <person name="Wang Z."/>
        </authorList>
    </citation>
    <scope>NUCLEOTIDE SEQUENCE</scope>
    <source>
        <strain evidence="1">DSM 28700</strain>
    </source>
</reference>
<dbReference type="RefSeq" id="WP_268044103.1">
    <property type="nucleotide sequence ID" value="NZ_CP104064.1"/>
</dbReference>
<keyword evidence="2" id="KW-1185">Reference proteome</keyword>
<accession>A0ABY6Z318</accession>
<proteinExistence type="predicted"/>
<name>A0ABY6Z318_9BACL</name>